<dbReference type="PANTHER" id="PTHR46116:SF15">
    <property type="entry name" value="(E3-INDEPENDENT) E2 UBIQUITIN-CONJUGATING ENZYME"/>
    <property type="match status" value="1"/>
</dbReference>
<dbReference type="Gene3D" id="3.10.110.10">
    <property type="entry name" value="Ubiquitin Conjugating Enzyme"/>
    <property type="match status" value="1"/>
</dbReference>
<protein>
    <recommendedName>
        <fullName evidence="4">UBE2O-like SH3-B domain-containing protein</fullName>
    </recommendedName>
</protein>
<dbReference type="InterPro" id="IPR016135">
    <property type="entry name" value="UBQ-conjugating_enzyme/RWD"/>
</dbReference>
<keyword evidence="1" id="KW-0808">Transferase</keyword>
<evidence type="ECO:0000313" key="6">
    <source>
        <dbReference type="Proteomes" id="UP001162164"/>
    </source>
</evidence>
<feature type="region of interest" description="Disordered" evidence="3">
    <location>
        <begin position="378"/>
        <end position="401"/>
    </location>
</feature>
<name>A0ABQ9JFV6_9CUCU</name>
<gene>
    <name evidence="5" type="ORF">NQ317_010741</name>
</gene>
<feature type="domain" description="UBE2O-like SH3-B" evidence="4">
    <location>
        <begin position="174"/>
        <end position="236"/>
    </location>
</feature>
<accession>A0ABQ9JFV6</accession>
<feature type="region of interest" description="Disordered" evidence="3">
    <location>
        <begin position="420"/>
        <end position="458"/>
    </location>
</feature>
<dbReference type="InterPro" id="IPR057733">
    <property type="entry name" value="UBE2O-like_SH3-B"/>
</dbReference>
<dbReference type="EMBL" id="JAPWTJ010000653">
    <property type="protein sequence ID" value="KAJ8976577.1"/>
    <property type="molecule type" value="Genomic_DNA"/>
</dbReference>
<evidence type="ECO:0000259" key="4">
    <source>
        <dbReference type="Pfam" id="PF23043"/>
    </source>
</evidence>
<feature type="compositionally biased region" description="Basic and acidic residues" evidence="3">
    <location>
        <begin position="424"/>
        <end position="434"/>
    </location>
</feature>
<organism evidence="5 6">
    <name type="scientific">Molorchus minor</name>
    <dbReference type="NCBI Taxonomy" id="1323400"/>
    <lineage>
        <taxon>Eukaryota</taxon>
        <taxon>Metazoa</taxon>
        <taxon>Ecdysozoa</taxon>
        <taxon>Arthropoda</taxon>
        <taxon>Hexapoda</taxon>
        <taxon>Insecta</taxon>
        <taxon>Pterygota</taxon>
        <taxon>Neoptera</taxon>
        <taxon>Endopterygota</taxon>
        <taxon>Coleoptera</taxon>
        <taxon>Polyphaga</taxon>
        <taxon>Cucujiformia</taxon>
        <taxon>Chrysomeloidea</taxon>
        <taxon>Cerambycidae</taxon>
        <taxon>Lamiinae</taxon>
        <taxon>Monochamini</taxon>
        <taxon>Molorchus</taxon>
    </lineage>
</organism>
<keyword evidence="2" id="KW-0833">Ubl conjugation pathway</keyword>
<evidence type="ECO:0000256" key="3">
    <source>
        <dbReference type="SAM" id="MobiDB-lite"/>
    </source>
</evidence>
<dbReference type="PANTHER" id="PTHR46116">
    <property type="entry name" value="(E3-INDEPENDENT) E2 UBIQUITIN-CONJUGATING ENZYME"/>
    <property type="match status" value="1"/>
</dbReference>
<comment type="caution">
    <text evidence="5">The sequence shown here is derived from an EMBL/GenBank/DDBJ whole genome shotgun (WGS) entry which is preliminary data.</text>
</comment>
<reference evidence="5" key="1">
    <citation type="journal article" date="2023" name="Insect Mol. Biol.">
        <title>Genome sequencing provides insights into the evolution of gene families encoding plant cell wall-degrading enzymes in longhorned beetles.</title>
        <authorList>
            <person name="Shin N.R."/>
            <person name="Okamura Y."/>
            <person name="Kirsch R."/>
            <person name="Pauchet Y."/>
        </authorList>
    </citation>
    <scope>NUCLEOTIDE SEQUENCE</scope>
    <source>
        <strain evidence="5">MMC_N1</strain>
    </source>
</reference>
<sequence length="656" mass="74604">ICTLSNFEQPHRLRKLKAMQRNNQARQKFIVYKVRGHPNQTQVLSLGTSNFYMCLELAERRLLKLNGRRYPYKEERMDTKVVCYLGLTFRKSGIFAQDPQFPLLYPAVESEGEEEEWWTEEGEESDDNENLSLGHTLPIEVICVESKVTVVWQDGTEEKDIPSTHLYYSISLDDHEFFPGEWVVADNVKQESDKYGVVQNVNYLERTACIKWFTYSKNEKKPIELSVNEMSVYDLKSTLNSYSVLGYVKVIWLDNTQENCWPQDIELIPETADYDFSDEESSDDDGACVSWETESIESYAGDLSDETVLQNMAARLDFVRNRIIYLKEAFKQYTIIENFSEALFGDGLCPSISKIKVAEKENINKVIKLENKINAQIEKKENGKDTTVPTTPVTPGQHRNLLRISGEPLRRIALYAEGKNGLGLRRDHKPDRRQPSSHGPHQGPGEHRQSHQFHSLPSCPATPDDSFSVLSPLKLKVAEKLSDVQNEPYTIIEDAPAMHHFYSNRHPWSIILATAPAFEPNLYVEGKVCVSLLGTWMGKGTEGLILVAEPYYNEAGYEKQTDTQQGYENSRTYNELVILKLVQSMTEMLLSPPRGFQAGGLCALCAKWTEIVRSSEKGLKLSLSSALEAFQTVLKGIVENRALVEPKVRALFVGVR</sequence>
<evidence type="ECO:0000256" key="2">
    <source>
        <dbReference type="ARBA" id="ARBA00022786"/>
    </source>
</evidence>
<keyword evidence="6" id="KW-1185">Reference proteome</keyword>
<feature type="compositionally biased region" description="Low complexity" evidence="3">
    <location>
        <begin position="386"/>
        <end position="395"/>
    </location>
</feature>
<feature type="non-terminal residue" evidence="5">
    <location>
        <position position="1"/>
    </location>
</feature>
<dbReference type="Proteomes" id="UP001162164">
    <property type="component" value="Unassembled WGS sequence"/>
</dbReference>
<dbReference type="Pfam" id="PF23043">
    <property type="entry name" value="SH3-B_UBE2O"/>
    <property type="match status" value="1"/>
</dbReference>
<proteinExistence type="predicted"/>
<evidence type="ECO:0000256" key="1">
    <source>
        <dbReference type="ARBA" id="ARBA00022679"/>
    </source>
</evidence>
<evidence type="ECO:0000313" key="5">
    <source>
        <dbReference type="EMBL" id="KAJ8976577.1"/>
    </source>
</evidence>